<sequence>MNTTNILPTRTARAENFVKARFKTLPQLLEAHKAIERVHRTYGRKAKCMSITGFSYTGKTECCRSYLKRYPQQDADTGTVTPVLYVRFFKKMKPSDIVTLLFDALGVSFSGKETDRELALYKLLKRSGVTLVMCDEVQHVLPEHGEKTVQQVADFFKTFLEKTNIPLVFVGLPKLERLFAEFPLSASSAKSSKANRTKHKEEDQLKHRAYVGYVFQPIAADSQEWDTLIEKYQKALPEDKKLFESKQMRKRLWLASHGRIGRLANLIEAALCDLEDDALLSIEGLSDAYYYVATWEKTRAINPFDLNLSKPEWDTHRSRIEREMLRDD</sequence>
<reference evidence="1" key="1">
    <citation type="submission" date="2016-10" db="EMBL/GenBank/DDBJ databases">
        <title>The High Quality Genome of Vibrio alginolyticus K01M1.</title>
        <authorList>
            <person name="Wendling C."/>
            <person name="Chibani C.M."/>
            <person name="Hertel R."/>
            <person name="Sproer C."/>
            <person name="Bunk B."/>
            <person name="Overmann J."/>
            <person name="Roth O."/>
            <person name="Liesegang H."/>
        </authorList>
    </citation>
    <scope>NUCLEOTIDE SEQUENCE</scope>
    <source>
        <strain evidence="1">K05K4</strain>
    </source>
</reference>
<accession>A0A1W6UCT1</accession>
<dbReference type="AlphaFoldDB" id="A0A1W6UCT1"/>
<dbReference type="InterPro" id="IPR027417">
    <property type="entry name" value="P-loop_NTPase"/>
</dbReference>
<dbReference type="Pfam" id="PF05621">
    <property type="entry name" value="TniB"/>
    <property type="match status" value="1"/>
</dbReference>
<protein>
    <recommendedName>
        <fullName evidence="2">AAA+ ATPase domain-containing protein</fullName>
    </recommendedName>
</protein>
<name>A0A1W6UCT1_VIBAL</name>
<dbReference type="InterPro" id="IPR008868">
    <property type="entry name" value="TniB"/>
</dbReference>
<organism evidence="1">
    <name type="scientific">Vibrio alginolyticus</name>
    <dbReference type="NCBI Taxonomy" id="663"/>
    <lineage>
        <taxon>Bacteria</taxon>
        <taxon>Pseudomonadati</taxon>
        <taxon>Pseudomonadota</taxon>
        <taxon>Gammaproteobacteria</taxon>
        <taxon>Vibrionales</taxon>
        <taxon>Vibrionaceae</taxon>
        <taxon>Vibrio</taxon>
    </lineage>
</organism>
<evidence type="ECO:0008006" key="2">
    <source>
        <dbReference type="Google" id="ProtNLM"/>
    </source>
</evidence>
<dbReference type="GO" id="GO:0016887">
    <property type="term" value="F:ATP hydrolysis activity"/>
    <property type="evidence" value="ECO:0007669"/>
    <property type="project" value="InterPro"/>
</dbReference>
<dbReference type="RefSeq" id="WP_157664326.1">
    <property type="nucleotide sequence ID" value="NZ_CP017890.1"/>
</dbReference>
<dbReference type="Gene3D" id="3.40.50.300">
    <property type="entry name" value="P-loop containing nucleotide triphosphate hydrolases"/>
    <property type="match status" value="1"/>
</dbReference>
<dbReference type="SUPFAM" id="SSF52540">
    <property type="entry name" value="P-loop containing nucleoside triphosphate hydrolases"/>
    <property type="match status" value="1"/>
</dbReference>
<dbReference type="EMBL" id="CP017903">
    <property type="protein sequence ID" value="ARP20812.1"/>
    <property type="molecule type" value="Genomic_DNA"/>
</dbReference>
<evidence type="ECO:0000313" key="1">
    <source>
        <dbReference type="EMBL" id="ARP20812.1"/>
    </source>
</evidence>
<gene>
    <name evidence="1" type="ORF">K05K4_40920</name>
</gene>
<proteinExistence type="predicted"/>